<dbReference type="AlphaFoldDB" id="A0A926JW40"/>
<dbReference type="RefSeq" id="WP_187967392.1">
    <property type="nucleotide sequence ID" value="NZ_JACVDC010000100.1"/>
</dbReference>
<protein>
    <submittedName>
        <fullName evidence="2">Uncharacterized protein</fullName>
    </submittedName>
</protein>
<evidence type="ECO:0000313" key="2">
    <source>
        <dbReference type="EMBL" id="MBC9798267.1"/>
    </source>
</evidence>
<reference evidence="2 3" key="1">
    <citation type="submission" date="2020-09" db="EMBL/GenBank/DDBJ databases">
        <title>Sinomicrobium weinanense sp. nov., a halophilic bacteria isolated from saline-alkali soil.</title>
        <authorList>
            <person name="Wu P."/>
            <person name="Ren H."/>
            <person name="Mei Y."/>
            <person name="Liang Y."/>
            <person name="Chen Z."/>
        </authorList>
    </citation>
    <scope>NUCLEOTIDE SEQUENCE [LARGE SCALE GENOMIC DNA]</scope>
    <source>
        <strain evidence="2 3">FJxs</strain>
    </source>
</reference>
<proteinExistence type="predicted"/>
<dbReference type="Proteomes" id="UP000653730">
    <property type="component" value="Unassembled WGS sequence"/>
</dbReference>
<comment type="caution">
    <text evidence="2">The sequence shown here is derived from an EMBL/GenBank/DDBJ whole genome shotgun (WGS) entry which is preliminary data.</text>
</comment>
<feature type="chain" id="PRO_5037183991" evidence="1">
    <location>
        <begin position="25"/>
        <end position="292"/>
    </location>
</feature>
<name>A0A926JW40_9FLAO</name>
<keyword evidence="1" id="KW-0732">Signal</keyword>
<accession>A0A926JW40</accession>
<keyword evidence="3" id="KW-1185">Reference proteome</keyword>
<feature type="signal peptide" evidence="1">
    <location>
        <begin position="1"/>
        <end position="24"/>
    </location>
</feature>
<gene>
    <name evidence="2" type="ORF">IBL28_20025</name>
</gene>
<sequence length="292" mass="33231">MKNKQKNRLVLLAALLSVVNTGFAQDINLTVKEVSEKRFIDNKTSYVNIRTVIDSLELDRDHLIRLKKAKAVDNNGNSLKQLKSLFYGSYFDSYDQIDITFKAPARQAEAIKEIKGTFQYFTPTEENKGRIIIRDFTKRIDENLIGETDPDLKLTVIDEDSLIHTKKNNETAYNAQLDKLHKKGGLGSTLEAVKDIAESLFYRLENRYNDSSSGKKDTLYCFIQDKGKKISGINIYNKSDKKINSGYSGGTHGIREIWLKEKLSPGCKLEVIVESKEAIKEIKFQLENIPLP</sequence>
<organism evidence="2 3">
    <name type="scientific">Sinomicrobium weinanense</name>
    <dbReference type="NCBI Taxonomy" id="2842200"/>
    <lineage>
        <taxon>Bacteria</taxon>
        <taxon>Pseudomonadati</taxon>
        <taxon>Bacteroidota</taxon>
        <taxon>Flavobacteriia</taxon>
        <taxon>Flavobacteriales</taxon>
        <taxon>Flavobacteriaceae</taxon>
        <taxon>Sinomicrobium</taxon>
    </lineage>
</organism>
<evidence type="ECO:0000313" key="3">
    <source>
        <dbReference type="Proteomes" id="UP000653730"/>
    </source>
</evidence>
<dbReference type="EMBL" id="JACVDC010000100">
    <property type="protein sequence ID" value="MBC9798267.1"/>
    <property type="molecule type" value="Genomic_DNA"/>
</dbReference>
<evidence type="ECO:0000256" key="1">
    <source>
        <dbReference type="SAM" id="SignalP"/>
    </source>
</evidence>